<keyword evidence="1" id="KW-0067">ATP-binding</keyword>
<gene>
    <name evidence="3" type="ORF">SAMN04488108_2767</name>
</gene>
<keyword evidence="1" id="KW-0547">Nucleotide-binding</keyword>
<dbReference type="SUPFAM" id="SSF56059">
    <property type="entry name" value="Glutathione synthetase ATP-binding domain-like"/>
    <property type="match status" value="1"/>
</dbReference>
<dbReference type="STRING" id="1073327.SAMN04488108_2767"/>
<sequence>MSLKKLVRKFIKSWNQHQHYKNWHLKDHYSNIEGKLKKQLIDKGFYPSDSIIYDFEKHGFDAFLNQRDYKILNHLNGVTSQLIDNKAFLPIILQSIPEFLPEFFAFVSNGNPKFTRGDNSSSNNLDKILNNALSKHKKIIIKPTSDFGGNNILVVDKENIDQGIQKIKKGNYVINNYLENEDFIKAIHPGSLNTFRVVFFKNKLGKNEILMIAHRFGSSLSKSVDNISQGGLACSIDLETGRFSKACSYVNPSFIGWYDKHMESGAKIEGVSAPNWKKTKEDIQKIVDTLDFIEFAGLDLAFTTQGLKVIEINSKPQAQLMQVSGPALINQDFKDFIYSKGYNPKRKA</sequence>
<accession>A0A1M7ZF14</accession>
<reference evidence="4" key="1">
    <citation type="submission" date="2016-12" db="EMBL/GenBank/DDBJ databases">
        <authorList>
            <person name="Varghese N."/>
            <person name="Submissions S."/>
        </authorList>
    </citation>
    <scope>NUCLEOTIDE SEQUENCE [LARGE SCALE GENOMIC DNA]</scope>
    <source>
        <strain evidence="4">DSM 25035</strain>
    </source>
</reference>
<dbReference type="RefSeq" id="WP_073572374.1">
    <property type="nucleotide sequence ID" value="NZ_FRXN01000003.1"/>
</dbReference>
<dbReference type="GO" id="GO:0046872">
    <property type="term" value="F:metal ion binding"/>
    <property type="evidence" value="ECO:0007669"/>
    <property type="project" value="InterPro"/>
</dbReference>
<dbReference type="InterPro" id="IPR039523">
    <property type="entry name" value="RimK-rel_E_lig_ATP-grasp"/>
</dbReference>
<keyword evidence="4" id="KW-1185">Reference proteome</keyword>
<dbReference type="EMBL" id="FRXN01000003">
    <property type="protein sequence ID" value="SHO63458.1"/>
    <property type="molecule type" value="Genomic_DNA"/>
</dbReference>
<protein>
    <submittedName>
        <fullName evidence="3">Sugar-transfer associated ATP-grasp</fullName>
    </submittedName>
</protein>
<dbReference type="Gene3D" id="3.30.470.20">
    <property type="entry name" value="ATP-grasp fold, B domain"/>
    <property type="match status" value="1"/>
</dbReference>
<evidence type="ECO:0000259" key="2">
    <source>
        <dbReference type="PROSITE" id="PS50975"/>
    </source>
</evidence>
<dbReference type="GO" id="GO:0005524">
    <property type="term" value="F:ATP binding"/>
    <property type="evidence" value="ECO:0007669"/>
    <property type="project" value="UniProtKB-UniRule"/>
</dbReference>
<dbReference type="Gene3D" id="3.30.1490.20">
    <property type="entry name" value="ATP-grasp fold, A domain"/>
    <property type="match status" value="1"/>
</dbReference>
<organism evidence="3 4">
    <name type="scientific">Algoriphagus zhangzhouensis</name>
    <dbReference type="NCBI Taxonomy" id="1073327"/>
    <lineage>
        <taxon>Bacteria</taxon>
        <taxon>Pseudomonadati</taxon>
        <taxon>Bacteroidota</taxon>
        <taxon>Cytophagia</taxon>
        <taxon>Cytophagales</taxon>
        <taxon>Cyclobacteriaceae</taxon>
        <taxon>Algoriphagus</taxon>
    </lineage>
</organism>
<feature type="domain" description="ATP-grasp" evidence="2">
    <location>
        <begin position="101"/>
        <end position="342"/>
    </location>
</feature>
<dbReference type="PROSITE" id="PS50975">
    <property type="entry name" value="ATP_GRASP"/>
    <property type="match status" value="1"/>
</dbReference>
<evidence type="ECO:0000313" key="4">
    <source>
        <dbReference type="Proteomes" id="UP000184609"/>
    </source>
</evidence>
<evidence type="ECO:0000256" key="1">
    <source>
        <dbReference type="PROSITE-ProRule" id="PRU00409"/>
    </source>
</evidence>
<proteinExistence type="predicted"/>
<dbReference type="AlphaFoldDB" id="A0A1M7ZF14"/>
<evidence type="ECO:0000313" key="3">
    <source>
        <dbReference type="EMBL" id="SHO63458.1"/>
    </source>
</evidence>
<name>A0A1M7ZF14_9BACT</name>
<dbReference type="OrthoDB" id="6315394at2"/>
<dbReference type="Pfam" id="PF14397">
    <property type="entry name" value="ATPgrasp_ST"/>
    <property type="match status" value="1"/>
</dbReference>
<dbReference type="Proteomes" id="UP000184609">
    <property type="component" value="Unassembled WGS sequence"/>
</dbReference>
<dbReference type="InterPro" id="IPR011761">
    <property type="entry name" value="ATP-grasp"/>
</dbReference>
<dbReference type="InterPro" id="IPR013815">
    <property type="entry name" value="ATP_grasp_subdomain_1"/>
</dbReference>